<evidence type="ECO:0000256" key="1">
    <source>
        <dbReference type="ARBA" id="ARBA00006111"/>
    </source>
</evidence>
<dbReference type="GO" id="GO:0016079">
    <property type="term" value="P:synaptic vesicle exocytosis"/>
    <property type="evidence" value="ECO:0007669"/>
    <property type="project" value="TreeGrafter"/>
</dbReference>
<protein>
    <recommendedName>
        <fullName evidence="3">Biogenesis of lysosome-related organelles complex 1 subunit 7</fullName>
    </recommendedName>
</protein>
<dbReference type="GO" id="GO:0006886">
    <property type="term" value="P:intracellular protein transport"/>
    <property type="evidence" value="ECO:0007669"/>
    <property type="project" value="InterPro"/>
</dbReference>
<sequence length="141" mass="16416">MSEDSQPKQKETEELANLSEEIRQNMNISRAKINENLLVTNFVAFFGPLIQNLDSNVQSLRHSQIDLQDQIKTLLNQEIGKIYEDEKKRIDLDEHTKRLVLTKKKLNSVQATILAVQERLNRIYTAVHKDPNFKTKQTNIE</sequence>
<name>A0A3M7PS35_BRAPC</name>
<dbReference type="GO" id="GO:0008021">
    <property type="term" value="C:synaptic vesicle"/>
    <property type="evidence" value="ECO:0007669"/>
    <property type="project" value="TreeGrafter"/>
</dbReference>
<gene>
    <name evidence="4" type="ORF">BpHYR1_001859</name>
</gene>
<comment type="caution">
    <text evidence="4">The sequence shown here is derived from an EMBL/GenBank/DDBJ whole genome shotgun (WGS) entry which is preliminary data.</text>
</comment>
<dbReference type="GO" id="GO:0008333">
    <property type="term" value="P:endosome to lysosome transport"/>
    <property type="evidence" value="ECO:0007669"/>
    <property type="project" value="TreeGrafter"/>
</dbReference>
<dbReference type="InterPro" id="IPR028119">
    <property type="entry name" value="Snapin/Pallidin/Snn1"/>
</dbReference>
<organism evidence="4 5">
    <name type="scientific">Brachionus plicatilis</name>
    <name type="common">Marine rotifer</name>
    <name type="synonym">Brachionus muelleri</name>
    <dbReference type="NCBI Taxonomy" id="10195"/>
    <lineage>
        <taxon>Eukaryota</taxon>
        <taxon>Metazoa</taxon>
        <taxon>Spiralia</taxon>
        <taxon>Gnathifera</taxon>
        <taxon>Rotifera</taxon>
        <taxon>Eurotatoria</taxon>
        <taxon>Monogononta</taxon>
        <taxon>Pseudotrocha</taxon>
        <taxon>Ploima</taxon>
        <taxon>Brachionidae</taxon>
        <taxon>Brachionus</taxon>
    </lineage>
</organism>
<dbReference type="EMBL" id="REGN01009113">
    <property type="protein sequence ID" value="RNA01926.1"/>
    <property type="molecule type" value="Genomic_DNA"/>
</dbReference>
<keyword evidence="5" id="KW-1185">Reference proteome</keyword>
<dbReference type="GO" id="GO:0099078">
    <property type="term" value="C:BORC complex"/>
    <property type="evidence" value="ECO:0007669"/>
    <property type="project" value="TreeGrafter"/>
</dbReference>
<evidence type="ECO:0000256" key="3">
    <source>
        <dbReference type="ARBA" id="ARBA00033330"/>
    </source>
</evidence>
<reference evidence="4 5" key="1">
    <citation type="journal article" date="2018" name="Sci. Rep.">
        <title>Genomic signatures of local adaptation to the degree of environmental predictability in rotifers.</title>
        <authorList>
            <person name="Franch-Gras L."/>
            <person name="Hahn C."/>
            <person name="Garcia-Roger E.M."/>
            <person name="Carmona M.J."/>
            <person name="Serra M."/>
            <person name="Gomez A."/>
        </authorList>
    </citation>
    <scope>NUCLEOTIDE SEQUENCE [LARGE SCALE GENOMIC DNA]</scope>
    <source>
        <strain evidence="4">HYR1</strain>
    </source>
</reference>
<dbReference type="Pfam" id="PF14712">
    <property type="entry name" value="Snapin_Pallidin"/>
    <property type="match status" value="1"/>
</dbReference>
<accession>A0A3M7PS35</accession>
<dbReference type="AlphaFoldDB" id="A0A3M7PS35"/>
<dbReference type="InterPro" id="IPR017246">
    <property type="entry name" value="Snapin"/>
</dbReference>
<dbReference type="PANTHER" id="PTHR31305:SF2">
    <property type="entry name" value="SNARE-ASSOCIATED PROTEIN SNAPIN"/>
    <property type="match status" value="1"/>
</dbReference>
<dbReference type="GO" id="GO:0007040">
    <property type="term" value="P:lysosome organization"/>
    <property type="evidence" value="ECO:0007669"/>
    <property type="project" value="TreeGrafter"/>
</dbReference>
<dbReference type="GO" id="GO:0031083">
    <property type="term" value="C:BLOC-1 complex"/>
    <property type="evidence" value="ECO:0007669"/>
    <property type="project" value="InterPro"/>
</dbReference>
<dbReference type="OrthoDB" id="5399166at2759"/>
<dbReference type="GO" id="GO:2000300">
    <property type="term" value="P:regulation of synaptic vesicle exocytosis"/>
    <property type="evidence" value="ECO:0007669"/>
    <property type="project" value="TreeGrafter"/>
</dbReference>
<dbReference type="PANTHER" id="PTHR31305">
    <property type="entry name" value="SNARE-ASSOCIATED PROTEIN SNAPIN"/>
    <property type="match status" value="1"/>
</dbReference>
<evidence type="ECO:0000313" key="5">
    <source>
        <dbReference type="Proteomes" id="UP000276133"/>
    </source>
</evidence>
<proteinExistence type="inferred from homology"/>
<comment type="similarity">
    <text evidence="1">Belongs to the SNAPIN family.</text>
</comment>
<evidence type="ECO:0000256" key="2">
    <source>
        <dbReference type="ARBA" id="ARBA00023054"/>
    </source>
</evidence>
<dbReference type="GO" id="GO:0000149">
    <property type="term" value="F:SNARE binding"/>
    <property type="evidence" value="ECO:0007669"/>
    <property type="project" value="TreeGrafter"/>
</dbReference>
<keyword evidence="2" id="KW-0175">Coiled coil</keyword>
<evidence type="ECO:0000313" key="4">
    <source>
        <dbReference type="EMBL" id="RNA01926.1"/>
    </source>
</evidence>
<dbReference type="GO" id="GO:0032418">
    <property type="term" value="P:lysosome localization"/>
    <property type="evidence" value="ECO:0007669"/>
    <property type="project" value="TreeGrafter"/>
</dbReference>
<dbReference type="Proteomes" id="UP000276133">
    <property type="component" value="Unassembled WGS sequence"/>
</dbReference>